<name>X1GNR3_9ZZZZ</name>
<evidence type="ECO:0000256" key="1">
    <source>
        <dbReference type="SAM" id="MobiDB-lite"/>
    </source>
</evidence>
<evidence type="ECO:0000313" key="2">
    <source>
        <dbReference type="EMBL" id="GAH59516.1"/>
    </source>
</evidence>
<proteinExistence type="predicted"/>
<feature type="non-terminal residue" evidence="2">
    <location>
        <position position="52"/>
    </location>
</feature>
<reference evidence="2" key="1">
    <citation type="journal article" date="2014" name="Front. Microbiol.">
        <title>High frequency of phylogenetically diverse reductive dehalogenase-homologous genes in deep subseafloor sedimentary metagenomes.</title>
        <authorList>
            <person name="Kawai M."/>
            <person name="Futagami T."/>
            <person name="Toyoda A."/>
            <person name="Takaki Y."/>
            <person name="Nishi S."/>
            <person name="Hori S."/>
            <person name="Arai W."/>
            <person name="Tsubouchi T."/>
            <person name="Morono Y."/>
            <person name="Uchiyama I."/>
            <person name="Ito T."/>
            <person name="Fujiyama A."/>
            <person name="Inagaki F."/>
            <person name="Takami H."/>
        </authorList>
    </citation>
    <scope>NUCLEOTIDE SEQUENCE</scope>
    <source>
        <strain evidence="2">Expedition CK06-06</strain>
    </source>
</reference>
<sequence length="52" mass="6028">MAYKIINSEHNYTQYTIMDSIEGLTWEVIDCSTQEGKKRRKEISAPRASNYG</sequence>
<accession>X1GNR3</accession>
<comment type="caution">
    <text evidence="2">The sequence shown here is derived from an EMBL/GenBank/DDBJ whole genome shotgun (WGS) entry which is preliminary data.</text>
</comment>
<feature type="region of interest" description="Disordered" evidence="1">
    <location>
        <begin position="33"/>
        <end position="52"/>
    </location>
</feature>
<gene>
    <name evidence="2" type="ORF">S03H2_38870</name>
</gene>
<dbReference type="EMBL" id="BARU01023994">
    <property type="protein sequence ID" value="GAH59516.1"/>
    <property type="molecule type" value="Genomic_DNA"/>
</dbReference>
<organism evidence="2">
    <name type="scientific">marine sediment metagenome</name>
    <dbReference type="NCBI Taxonomy" id="412755"/>
    <lineage>
        <taxon>unclassified sequences</taxon>
        <taxon>metagenomes</taxon>
        <taxon>ecological metagenomes</taxon>
    </lineage>
</organism>
<dbReference type="AlphaFoldDB" id="X1GNR3"/>
<protein>
    <submittedName>
        <fullName evidence="2">Uncharacterized protein</fullName>
    </submittedName>
</protein>